<gene>
    <name evidence="2" type="ORF">FOZ62_005534</name>
</gene>
<evidence type="ECO:0000256" key="1">
    <source>
        <dbReference type="SAM" id="MobiDB-lite"/>
    </source>
</evidence>
<sequence length="233" mass="25178">CAKRRLTFPEFLDAEPVKDIGGAVHLYPVERFDEVAEHISYTVDHTTNPDCLPDSGTAVIYSDGSVLPGQGAGCGIAFATITGKDRNAKTGAGGGKQAVELDDIDRHVERILTSGGKAATQGLDVESDCSDGPRQVVEIAEDNVGDKTEGLIEDDDDGVGKSVIDVYQEPKGPADRKMGESVKSRKRGRREDSALEEIHAAKLDLIRAQTQYALHKSDYYRLMCGRMRAEGVK</sequence>
<name>A0A7J6QTX3_PEROL</name>
<feature type="compositionally biased region" description="Basic and acidic residues" evidence="1">
    <location>
        <begin position="172"/>
        <end position="193"/>
    </location>
</feature>
<protein>
    <submittedName>
        <fullName evidence="2">Uncharacterized protein</fullName>
    </submittedName>
</protein>
<evidence type="ECO:0000313" key="2">
    <source>
        <dbReference type="EMBL" id="KAF4711777.1"/>
    </source>
</evidence>
<accession>A0A7J6QTX3</accession>
<feature type="region of interest" description="Disordered" evidence="1">
    <location>
        <begin position="170"/>
        <end position="193"/>
    </location>
</feature>
<dbReference type="EMBL" id="JABANM010027150">
    <property type="protein sequence ID" value="KAF4711777.1"/>
    <property type="molecule type" value="Genomic_DNA"/>
</dbReference>
<organism evidence="2 3">
    <name type="scientific">Perkinsus olseni</name>
    <name type="common">Perkinsus atlanticus</name>
    <dbReference type="NCBI Taxonomy" id="32597"/>
    <lineage>
        <taxon>Eukaryota</taxon>
        <taxon>Sar</taxon>
        <taxon>Alveolata</taxon>
        <taxon>Perkinsozoa</taxon>
        <taxon>Perkinsea</taxon>
        <taxon>Perkinsida</taxon>
        <taxon>Perkinsidae</taxon>
        <taxon>Perkinsus</taxon>
    </lineage>
</organism>
<proteinExistence type="predicted"/>
<feature type="non-terminal residue" evidence="2">
    <location>
        <position position="233"/>
    </location>
</feature>
<dbReference type="AlphaFoldDB" id="A0A7J6QTX3"/>
<comment type="caution">
    <text evidence="2">The sequence shown here is derived from an EMBL/GenBank/DDBJ whole genome shotgun (WGS) entry which is preliminary data.</text>
</comment>
<dbReference type="Proteomes" id="UP000574390">
    <property type="component" value="Unassembled WGS sequence"/>
</dbReference>
<feature type="non-terminal residue" evidence="2">
    <location>
        <position position="1"/>
    </location>
</feature>
<evidence type="ECO:0000313" key="3">
    <source>
        <dbReference type="Proteomes" id="UP000574390"/>
    </source>
</evidence>
<reference evidence="2 3" key="1">
    <citation type="submission" date="2020-04" db="EMBL/GenBank/DDBJ databases">
        <title>Perkinsus olseni comparative genomics.</title>
        <authorList>
            <person name="Bogema D.R."/>
        </authorList>
    </citation>
    <scope>NUCLEOTIDE SEQUENCE [LARGE SCALE GENOMIC DNA]</scope>
    <source>
        <strain evidence="2">ATCC PRA-205</strain>
    </source>
</reference>